<evidence type="ECO:0000256" key="7">
    <source>
        <dbReference type="HAMAP-Rule" id="MF_00862"/>
    </source>
</evidence>
<keyword evidence="6 7" id="KW-0472">Membrane</keyword>
<comment type="subcellular location">
    <subcellularLocation>
        <location evidence="7">Cell membrane</location>
        <topology evidence="7">Multi-pass membrane protein</topology>
    </subcellularLocation>
    <subcellularLocation>
        <location evidence="1">Endomembrane system</location>
        <topology evidence="1">Multi-pass membrane protein</topology>
    </subcellularLocation>
    <subcellularLocation>
        <location evidence="8">Membrane</location>
        <topology evidence="8">Multi-pass membrane protein</topology>
    </subcellularLocation>
</comment>
<evidence type="ECO:0000256" key="5">
    <source>
        <dbReference type="ARBA" id="ARBA00022989"/>
    </source>
</evidence>
<feature type="transmembrane region" description="Helical" evidence="7">
    <location>
        <begin position="59"/>
        <end position="80"/>
    </location>
</feature>
<dbReference type="GO" id="GO:0015990">
    <property type="term" value="P:electron transport coupled proton transport"/>
    <property type="evidence" value="ECO:0007669"/>
    <property type="project" value="TreeGrafter"/>
</dbReference>
<proteinExistence type="inferred from homology"/>
<dbReference type="RefSeq" id="WP_101517235.1">
    <property type="nucleotide sequence ID" value="NZ_PKUS01000002.1"/>
</dbReference>
<dbReference type="NCBIfam" id="NF006029">
    <property type="entry name" value="PRK08168.1"/>
    <property type="match status" value="1"/>
</dbReference>
<evidence type="ECO:0000256" key="4">
    <source>
        <dbReference type="ARBA" id="ARBA00022692"/>
    </source>
</evidence>
<keyword evidence="4 7" id="KW-0812">Transmembrane</keyword>
<dbReference type="InterPro" id="IPR046396">
    <property type="entry name" value="Transporter_DabB"/>
</dbReference>
<evidence type="ECO:0000256" key="2">
    <source>
        <dbReference type="ARBA" id="ARBA00022448"/>
    </source>
</evidence>
<evidence type="ECO:0000259" key="9">
    <source>
        <dbReference type="Pfam" id="PF00361"/>
    </source>
</evidence>
<feature type="transmembrane region" description="Helical" evidence="7">
    <location>
        <begin position="379"/>
        <end position="397"/>
    </location>
</feature>
<dbReference type="OrthoDB" id="9811798at2"/>
<feature type="transmembrane region" description="Helical" evidence="7">
    <location>
        <begin position="230"/>
        <end position="248"/>
    </location>
</feature>
<evidence type="ECO:0000256" key="1">
    <source>
        <dbReference type="ARBA" id="ARBA00004127"/>
    </source>
</evidence>
<keyword evidence="12" id="KW-1185">Reference proteome</keyword>
<evidence type="ECO:0000256" key="6">
    <source>
        <dbReference type="ARBA" id="ARBA00023136"/>
    </source>
</evidence>
<dbReference type="GO" id="GO:0012505">
    <property type="term" value="C:endomembrane system"/>
    <property type="evidence" value="ECO:0007669"/>
    <property type="project" value="UniProtKB-SubCell"/>
</dbReference>
<feature type="domain" description="NADH-Ubiquinone oxidoreductase (complex I) chain 5 N-terminal" evidence="10">
    <location>
        <begin position="61"/>
        <end position="96"/>
    </location>
</feature>
<feature type="transmembrane region" description="Helical" evidence="7">
    <location>
        <begin position="189"/>
        <end position="210"/>
    </location>
</feature>
<dbReference type="GO" id="GO:0042773">
    <property type="term" value="P:ATP synthesis coupled electron transport"/>
    <property type="evidence" value="ECO:0007669"/>
    <property type="project" value="InterPro"/>
</dbReference>
<dbReference type="PANTHER" id="PTHR42829">
    <property type="entry name" value="NADH-UBIQUINONE OXIDOREDUCTASE CHAIN 5"/>
    <property type="match status" value="1"/>
</dbReference>
<gene>
    <name evidence="7" type="primary">dabB</name>
    <name evidence="11" type="ORF">C0039_03335</name>
</gene>
<dbReference type="AlphaFoldDB" id="A0A2N5X6Z0"/>
<protein>
    <recommendedName>
        <fullName evidence="7">Probable inorganic carbon transporter subunit DabB</fullName>
    </recommendedName>
</protein>
<sequence length="517" mass="56205">MTDFHGGWLLPLVYVTGFMLACIRPNDYWKTARLTACTGLLVTVAMVLLALFWSRFAPLGVDALGLTVALLVALLGWVIINYSSRYLNGEPNQARFVRAMLFTLAAVAVLVVSHHLLVIVLSWTGTSLGLHYLLTFYHERKAAQVVAHKKFLVSRFAEVCLVIALLLVYQAAGTLSLGGLNEYLSKLDALPASLQWAALLFAFAAVLKTAQLPLHGWLIQVMEAPTPVSALLHAGVVNMGGFVLIRLADLISLAPVAQGVLVLVGSLTAVLAGLVMLTRISIKVRLAWSTCAQMGFMLMEIGLGLYELALLHLVAHSLYKAHAFLSAGETVRIARSNDFLSPESAPRAPVWYLAALGLSAVLVTASAAVWQLFLPSLGVPPVALLIVSLGLASLLWMEQYGARAMLLRGCVQILALTQLYLLWHALFAGLAPAPAEVGSPLVAWVMLSFAVLYGTQVWLRCYPGGRFARAFYPWAYCGFYLDETYTRLTFKIWPVKLSPTQAQTLAIRKTALQGDSL</sequence>
<dbReference type="InterPro" id="IPR001750">
    <property type="entry name" value="ND/Mrp_TM"/>
</dbReference>
<accession>A0A2N5X6Z0</accession>
<keyword evidence="5 7" id="KW-1133">Transmembrane helix</keyword>
<reference evidence="11 12" key="1">
    <citation type="submission" date="2018-01" db="EMBL/GenBank/DDBJ databases">
        <title>The draft genome sequence of Halioglobus lutimaris HF004.</title>
        <authorList>
            <person name="Du Z.-J."/>
            <person name="Shi M.-J."/>
        </authorList>
    </citation>
    <scope>NUCLEOTIDE SEQUENCE [LARGE SCALE GENOMIC DNA]</scope>
    <source>
        <strain evidence="11 12">HF004</strain>
    </source>
</reference>
<evidence type="ECO:0000259" key="10">
    <source>
        <dbReference type="Pfam" id="PF00662"/>
    </source>
</evidence>
<feature type="transmembrane region" description="Helical" evidence="7">
    <location>
        <begin position="260"/>
        <end position="282"/>
    </location>
</feature>
<dbReference type="InterPro" id="IPR003945">
    <property type="entry name" value="NU5C-like"/>
</dbReference>
<name>A0A2N5X6Z0_9GAMM</name>
<feature type="transmembrane region" description="Helical" evidence="7">
    <location>
        <begin position="441"/>
        <end position="459"/>
    </location>
</feature>
<feature type="domain" description="NADH:quinone oxidoreductase/Mrp antiporter transmembrane" evidence="9">
    <location>
        <begin position="113"/>
        <end position="333"/>
    </location>
</feature>
<dbReference type="GO" id="GO:0008137">
    <property type="term" value="F:NADH dehydrogenase (ubiquinone) activity"/>
    <property type="evidence" value="ECO:0007669"/>
    <property type="project" value="InterPro"/>
</dbReference>
<dbReference type="HAMAP" id="MF_00862">
    <property type="entry name" value="DabB"/>
    <property type="match status" value="1"/>
</dbReference>
<dbReference type="GO" id="GO:0003954">
    <property type="term" value="F:NADH dehydrogenase activity"/>
    <property type="evidence" value="ECO:0007669"/>
    <property type="project" value="TreeGrafter"/>
</dbReference>
<dbReference type="InterPro" id="IPR001516">
    <property type="entry name" value="Proton_antipo_N"/>
</dbReference>
<feature type="transmembrane region" description="Helical" evidence="7">
    <location>
        <begin position="101"/>
        <end position="123"/>
    </location>
</feature>
<comment type="similarity">
    <text evidence="7">Belongs to the inorganic carbon transporter (TC 9.A.2) DabB family.</text>
</comment>
<feature type="transmembrane region" description="Helical" evidence="7">
    <location>
        <begin position="35"/>
        <end position="53"/>
    </location>
</feature>
<evidence type="ECO:0000256" key="3">
    <source>
        <dbReference type="ARBA" id="ARBA00022475"/>
    </source>
</evidence>
<comment type="caution">
    <text evidence="11">The sequence shown here is derived from an EMBL/GenBank/DDBJ whole genome shotgun (WGS) entry which is preliminary data.</text>
</comment>
<feature type="transmembrane region" description="Helical" evidence="7">
    <location>
        <begin position="156"/>
        <end position="177"/>
    </location>
</feature>
<dbReference type="Pfam" id="PF00662">
    <property type="entry name" value="Proton_antipo_N"/>
    <property type="match status" value="1"/>
</dbReference>
<keyword evidence="2 7" id="KW-0813">Transport</keyword>
<dbReference type="Proteomes" id="UP000235005">
    <property type="component" value="Unassembled WGS sequence"/>
</dbReference>
<evidence type="ECO:0000256" key="8">
    <source>
        <dbReference type="RuleBase" id="RU000320"/>
    </source>
</evidence>
<feature type="transmembrane region" description="Helical" evidence="7">
    <location>
        <begin position="350"/>
        <end position="373"/>
    </location>
</feature>
<dbReference type="PANTHER" id="PTHR42829:SF1">
    <property type="entry name" value="INORGANIC CARBON TRANSPORTER SUBUNIT DABB-RELATED"/>
    <property type="match status" value="1"/>
</dbReference>
<dbReference type="Pfam" id="PF00361">
    <property type="entry name" value="Proton_antipo_M"/>
    <property type="match status" value="1"/>
</dbReference>
<keyword evidence="3 7" id="KW-1003">Cell membrane</keyword>
<dbReference type="GO" id="GO:0005886">
    <property type="term" value="C:plasma membrane"/>
    <property type="evidence" value="ECO:0007669"/>
    <property type="project" value="UniProtKB-SubCell"/>
</dbReference>
<dbReference type="EMBL" id="PKUS01000002">
    <property type="protein sequence ID" value="PLW70253.1"/>
    <property type="molecule type" value="Genomic_DNA"/>
</dbReference>
<evidence type="ECO:0000313" key="11">
    <source>
        <dbReference type="EMBL" id="PLW70253.1"/>
    </source>
</evidence>
<comment type="subunit">
    <text evidence="7">Forms a complex with DabA.</text>
</comment>
<feature type="transmembrane region" description="Helical" evidence="7">
    <location>
        <begin position="6"/>
        <end position="23"/>
    </location>
</feature>
<evidence type="ECO:0000313" key="12">
    <source>
        <dbReference type="Proteomes" id="UP000235005"/>
    </source>
</evidence>
<feature type="transmembrane region" description="Helical" evidence="7">
    <location>
        <begin position="409"/>
        <end position="429"/>
    </location>
</feature>
<dbReference type="PRINTS" id="PR01434">
    <property type="entry name" value="NADHDHGNASE5"/>
</dbReference>
<organism evidence="11 12">
    <name type="scientific">Pseudohalioglobus lutimaris</name>
    <dbReference type="NCBI Taxonomy" id="1737061"/>
    <lineage>
        <taxon>Bacteria</taxon>
        <taxon>Pseudomonadati</taxon>
        <taxon>Pseudomonadota</taxon>
        <taxon>Gammaproteobacteria</taxon>
        <taxon>Cellvibrionales</taxon>
        <taxon>Halieaceae</taxon>
        <taxon>Pseudohalioglobus</taxon>
    </lineage>
</organism>
<comment type="function">
    <text evidence="7">Part of an energy-coupled inorganic carbon pump.</text>
</comment>